<accession>A0A0F9ESD6</accession>
<proteinExistence type="predicted"/>
<dbReference type="EMBL" id="LAZR01035728">
    <property type="protein sequence ID" value="KKL26738.1"/>
    <property type="molecule type" value="Genomic_DNA"/>
</dbReference>
<protein>
    <recommendedName>
        <fullName evidence="2">RNase NYN domain-containing protein</fullName>
    </recommendedName>
</protein>
<dbReference type="Gene3D" id="3.40.50.11980">
    <property type="match status" value="1"/>
</dbReference>
<organism evidence="1">
    <name type="scientific">marine sediment metagenome</name>
    <dbReference type="NCBI Taxonomy" id="412755"/>
    <lineage>
        <taxon>unclassified sequences</taxon>
        <taxon>metagenomes</taxon>
        <taxon>ecological metagenomes</taxon>
    </lineage>
</organism>
<dbReference type="AlphaFoldDB" id="A0A0F9ESD6"/>
<evidence type="ECO:0008006" key="2">
    <source>
        <dbReference type="Google" id="ProtNLM"/>
    </source>
</evidence>
<comment type="caution">
    <text evidence="1">The sequence shown here is derived from an EMBL/GenBank/DDBJ whole genome shotgun (WGS) entry which is preliminary data.</text>
</comment>
<sequence length="144" mass="17123">MFNLWFQSNHPQEVSKMKPKIISDISNIAGYFNKFPPKFENIRIMFNTLKSKYWILGIADWKLFNCIDFLESYKNYIVRRIIIHAPPNIPADILMIREAIESDNLILTNDKLREYGNLFPSESWLESHRVSFDIFDGKFIIYIP</sequence>
<gene>
    <name evidence="1" type="ORF">LCGC14_2392300</name>
</gene>
<name>A0A0F9ESD6_9ZZZZ</name>
<reference evidence="1" key="1">
    <citation type="journal article" date="2015" name="Nature">
        <title>Complex archaea that bridge the gap between prokaryotes and eukaryotes.</title>
        <authorList>
            <person name="Spang A."/>
            <person name="Saw J.H."/>
            <person name="Jorgensen S.L."/>
            <person name="Zaremba-Niedzwiedzka K."/>
            <person name="Martijn J."/>
            <person name="Lind A.E."/>
            <person name="van Eijk R."/>
            <person name="Schleper C."/>
            <person name="Guy L."/>
            <person name="Ettema T.J."/>
        </authorList>
    </citation>
    <scope>NUCLEOTIDE SEQUENCE</scope>
</reference>
<evidence type="ECO:0000313" key="1">
    <source>
        <dbReference type="EMBL" id="KKL26738.1"/>
    </source>
</evidence>